<protein>
    <submittedName>
        <fullName evidence="3">Uncharacterized protein</fullName>
    </submittedName>
</protein>
<keyword evidence="4" id="KW-1185">Reference proteome</keyword>
<feature type="region of interest" description="Disordered" evidence="1">
    <location>
        <begin position="40"/>
        <end position="60"/>
    </location>
</feature>
<feature type="chain" id="PRO_5035310534" evidence="2">
    <location>
        <begin position="22"/>
        <end position="87"/>
    </location>
</feature>
<comment type="caution">
    <text evidence="3">The sequence shown here is derived from an EMBL/GenBank/DDBJ whole genome shotgun (WGS) entry which is preliminary data.</text>
</comment>
<accession>A0A8J4PZF2</accession>
<evidence type="ECO:0000256" key="1">
    <source>
        <dbReference type="SAM" id="MobiDB-lite"/>
    </source>
</evidence>
<reference evidence="3" key="1">
    <citation type="submission" date="2020-01" db="EMBL/GenBank/DDBJ databases">
        <title>Development of genomics and gene disruption for Polysphondylium violaceum indicates a role for the polyketide synthase stlB in stalk morphogenesis.</title>
        <authorList>
            <person name="Narita B."/>
            <person name="Kawabe Y."/>
            <person name="Kin K."/>
            <person name="Saito T."/>
            <person name="Gibbs R."/>
            <person name="Kuspa A."/>
            <person name="Muzny D."/>
            <person name="Queller D."/>
            <person name="Richards S."/>
            <person name="Strassman J."/>
            <person name="Sucgang R."/>
            <person name="Worley K."/>
            <person name="Schaap P."/>
        </authorList>
    </citation>
    <scope>NUCLEOTIDE SEQUENCE</scope>
    <source>
        <strain evidence="3">QSvi11</strain>
    </source>
</reference>
<evidence type="ECO:0000256" key="2">
    <source>
        <dbReference type="SAM" id="SignalP"/>
    </source>
</evidence>
<evidence type="ECO:0000313" key="3">
    <source>
        <dbReference type="EMBL" id="KAF2078048.1"/>
    </source>
</evidence>
<name>A0A8J4PZF2_9MYCE</name>
<dbReference type="EMBL" id="AJWJ01000013">
    <property type="protein sequence ID" value="KAF2078048.1"/>
    <property type="molecule type" value="Genomic_DNA"/>
</dbReference>
<dbReference type="AlphaFoldDB" id="A0A8J4PZF2"/>
<keyword evidence="2" id="KW-0732">Signal</keyword>
<dbReference type="PROSITE" id="PS51257">
    <property type="entry name" value="PROKAR_LIPOPROTEIN"/>
    <property type="match status" value="1"/>
</dbReference>
<evidence type="ECO:0000313" key="4">
    <source>
        <dbReference type="Proteomes" id="UP000695562"/>
    </source>
</evidence>
<gene>
    <name evidence="3" type="ORF">CYY_000686</name>
</gene>
<proteinExistence type="predicted"/>
<sequence>MINRTYLFLVLFLIALSCVAAAASPTSIAQEKIAELEKMREKSKMKRMNTEQFDKLKEKGVKANDRVSEEVIRNLKQKAEEARRNRH</sequence>
<organism evidence="3 4">
    <name type="scientific">Polysphondylium violaceum</name>
    <dbReference type="NCBI Taxonomy" id="133409"/>
    <lineage>
        <taxon>Eukaryota</taxon>
        <taxon>Amoebozoa</taxon>
        <taxon>Evosea</taxon>
        <taxon>Eumycetozoa</taxon>
        <taxon>Dictyostelia</taxon>
        <taxon>Dictyosteliales</taxon>
        <taxon>Dictyosteliaceae</taxon>
        <taxon>Polysphondylium</taxon>
    </lineage>
</organism>
<feature type="signal peptide" evidence="2">
    <location>
        <begin position="1"/>
        <end position="21"/>
    </location>
</feature>
<dbReference type="Proteomes" id="UP000695562">
    <property type="component" value="Unassembled WGS sequence"/>
</dbReference>